<evidence type="ECO:0000256" key="7">
    <source>
        <dbReference type="ARBA" id="ARBA00022989"/>
    </source>
</evidence>
<dbReference type="EMBL" id="CP013023">
    <property type="protein sequence ID" value="ANF96833.1"/>
    <property type="molecule type" value="Genomic_DNA"/>
</dbReference>
<organism evidence="15 16">
    <name type="scientific">Paenibacillus bovis</name>
    <dbReference type="NCBI Taxonomy" id="1616788"/>
    <lineage>
        <taxon>Bacteria</taxon>
        <taxon>Bacillati</taxon>
        <taxon>Bacillota</taxon>
        <taxon>Bacilli</taxon>
        <taxon>Bacillales</taxon>
        <taxon>Paenibacillaceae</taxon>
        <taxon>Paenibacillus</taxon>
    </lineage>
</organism>
<feature type="transmembrane region" description="Helical" evidence="12">
    <location>
        <begin position="33"/>
        <end position="55"/>
    </location>
</feature>
<dbReference type="HAMAP" id="MF_01916">
    <property type="entry name" value="Cardiolipin_synth_Cls"/>
    <property type="match status" value="1"/>
</dbReference>
<evidence type="ECO:0000256" key="13">
    <source>
        <dbReference type="NCBIfam" id="TIGR04265"/>
    </source>
</evidence>
<keyword evidence="8 12" id="KW-0443">Lipid metabolism</keyword>
<gene>
    <name evidence="15" type="ORF">AR543_12985</name>
</gene>
<comment type="similarity">
    <text evidence="12">Belongs to the phospholipase D family. Cardiolipin synthase subfamily.</text>
</comment>
<feature type="active site" evidence="12">
    <location>
        <position position="230"/>
    </location>
</feature>
<keyword evidence="6" id="KW-0677">Repeat</keyword>
<comment type="catalytic activity">
    <reaction evidence="12">
        <text>2 a 1,2-diacyl-sn-glycero-3-phospho-(1'-sn-glycerol) = a cardiolipin + glycerol</text>
        <dbReference type="Rhea" id="RHEA:31451"/>
        <dbReference type="ChEBI" id="CHEBI:17754"/>
        <dbReference type="ChEBI" id="CHEBI:62237"/>
        <dbReference type="ChEBI" id="CHEBI:64716"/>
    </reaction>
</comment>
<dbReference type="STRING" id="1616788.AR543_12985"/>
<dbReference type="Gene3D" id="3.30.870.10">
    <property type="entry name" value="Endonuclease Chain A"/>
    <property type="match status" value="2"/>
</dbReference>
<dbReference type="InterPro" id="IPR030874">
    <property type="entry name" value="Cardiolipin_synth_Firmi"/>
</dbReference>
<dbReference type="InterPro" id="IPR022924">
    <property type="entry name" value="Cardiolipin_synthase"/>
</dbReference>
<evidence type="ECO:0000256" key="12">
    <source>
        <dbReference type="HAMAP-Rule" id="MF_01916"/>
    </source>
</evidence>
<feature type="active site" evidence="12">
    <location>
        <position position="408"/>
    </location>
</feature>
<feature type="domain" description="PLD phosphodiesterase" evidence="14">
    <location>
        <begin position="396"/>
        <end position="423"/>
    </location>
</feature>
<keyword evidence="4 12" id="KW-0808">Transferase</keyword>
<feature type="domain" description="PLD phosphodiesterase" evidence="14">
    <location>
        <begin position="218"/>
        <end position="245"/>
    </location>
</feature>
<dbReference type="EC" id="2.7.8.-" evidence="12 13"/>
<evidence type="ECO:0000256" key="9">
    <source>
        <dbReference type="ARBA" id="ARBA00023136"/>
    </source>
</evidence>
<proteinExistence type="inferred from homology"/>
<dbReference type="SMART" id="SM00155">
    <property type="entry name" value="PLDc"/>
    <property type="match status" value="2"/>
</dbReference>
<evidence type="ECO:0000256" key="6">
    <source>
        <dbReference type="ARBA" id="ARBA00022737"/>
    </source>
</evidence>
<feature type="active site" evidence="12">
    <location>
        <position position="225"/>
    </location>
</feature>
<dbReference type="PANTHER" id="PTHR21248:SF22">
    <property type="entry name" value="PHOSPHOLIPASE D"/>
    <property type="match status" value="1"/>
</dbReference>
<feature type="transmembrane region" description="Helical" evidence="12">
    <location>
        <begin position="6"/>
        <end position="26"/>
    </location>
</feature>
<evidence type="ECO:0000256" key="8">
    <source>
        <dbReference type="ARBA" id="ARBA00023098"/>
    </source>
</evidence>
<evidence type="ECO:0000256" key="4">
    <source>
        <dbReference type="ARBA" id="ARBA00022679"/>
    </source>
</evidence>
<evidence type="ECO:0000256" key="10">
    <source>
        <dbReference type="ARBA" id="ARBA00023209"/>
    </source>
</evidence>
<dbReference type="CDD" id="cd09110">
    <property type="entry name" value="PLDc_CLS_1"/>
    <property type="match status" value="1"/>
</dbReference>
<keyword evidence="5 12" id="KW-0812">Transmembrane</keyword>
<evidence type="ECO:0000256" key="11">
    <source>
        <dbReference type="ARBA" id="ARBA00023264"/>
    </source>
</evidence>
<dbReference type="InterPro" id="IPR001736">
    <property type="entry name" value="PLipase_D/transphosphatidylase"/>
</dbReference>
<dbReference type="GO" id="GO:0032049">
    <property type="term" value="P:cardiolipin biosynthetic process"/>
    <property type="evidence" value="ECO:0007669"/>
    <property type="project" value="UniProtKB-UniRule"/>
</dbReference>
<dbReference type="GO" id="GO:0008808">
    <property type="term" value="F:cardiolipin synthase activity"/>
    <property type="evidence" value="ECO:0007669"/>
    <property type="project" value="UniProtKB-UniRule"/>
</dbReference>
<evidence type="ECO:0000256" key="3">
    <source>
        <dbReference type="ARBA" id="ARBA00022516"/>
    </source>
</evidence>
<keyword evidence="10 12" id="KW-0594">Phospholipid biosynthesis</keyword>
<evidence type="ECO:0000259" key="14">
    <source>
        <dbReference type="PROSITE" id="PS50035"/>
    </source>
</evidence>
<dbReference type="InterPro" id="IPR027379">
    <property type="entry name" value="CLS_N"/>
</dbReference>
<dbReference type="Pfam" id="PF13396">
    <property type="entry name" value="PLDc_N"/>
    <property type="match status" value="1"/>
</dbReference>
<evidence type="ECO:0000313" key="15">
    <source>
        <dbReference type="EMBL" id="ANF96833.1"/>
    </source>
</evidence>
<dbReference type="RefSeq" id="WP_060534939.1">
    <property type="nucleotide sequence ID" value="NZ_CP013023.1"/>
</dbReference>
<evidence type="ECO:0000256" key="2">
    <source>
        <dbReference type="ARBA" id="ARBA00022475"/>
    </source>
</evidence>
<dbReference type="PANTHER" id="PTHR21248">
    <property type="entry name" value="CARDIOLIPIN SYNTHASE"/>
    <property type="match status" value="1"/>
</dbReference>
<reference evidence="15 16" key="2">
    <citation type="journal article" date="2016" name="Int. J. Syst. Evol. Microbiol.">
        <title>Paenibacillus bovis sp. nov., isolated from raw yak (Bos grunniens) milk.</title>
        <authorList>
            <person name="Gao C."/>
            <person name="Han J."/>
            <person name="Liu Z."/>
            <person name="Xu X."/>
            <person name="Hang F."/>
            <person name="Wu Z."/>
        </authorList>
    </citation>
    <scope>NUCLEOTIDE SEQUENCE [LARGE SCALE GENOMIC DNA]</scope>
    <source>
        <strain evidence="15 16">BD3526</strain>
    </source>
</reference>
<dbReference type="KEGG" id="pbv:AR543_12985"/>
<keyword evidence="3 12" id="KW-0444">Lipid biosynthesis</keyword>
<dbReference type="GO" id="GO:0005886">
    <property type="term" value="C:plasma membrane"/>
    <property type="evidence" value="ECO:0007669"/>
    <property type="project" value="UniProtKB-SubCell"/>
</dbReference>
<feature type="active site" evidence="12">
    <location>
        <position position="401"/>
    </location>
</feature>
<dbReference type="InterPro" id="IPR025202">
    <property type="entry name" value="PLD-like_dom"/>
</dbReference>
<keyword evidence="7 12" id="KW-1133">Transmembrane helix</keyword>
<dbReference type="Pfam" id="PF13091">
    <property type="entry name" value="PLDc_2"/>
    <property type="match status" value="2"/>
</dbReference>
<evidence type="ECO:0000313" key="16">
    <source>
        <dbReference type="Proteomes" id="UP000078148"/>
    </source>
</evidence>
<keyword evidence="9 12" id="KW-0472">Membrane</keyword>
<reference evidence="16" key="1">
    <citation type="submission" date="2015-10" db="EMBL/GenBank/DDBJ databases">
        <title>Genome of Paenibacillus bovis sp. nov.</title>
        <authorList>
            <person name="Wu Z."/>
            <person name="Gao C."/>
            <person name="Liu Z."/>
            <person name="Zheng H."/>
        </authorList>
    </citation>
    <scope>NUCLEOTIDE SEQUENCE [LARGE SCALE GENOMIC DNA]</scope>
    <source>
        <strain evidence="16">BD3526</strain>
    </source>
</reference>
<dbReference type="SUPFAM" id="SSF56024">
    <property type="entry name" value="Phospholipase D/nuclease"/>
    <property type="match status" value="2"/>
</dbReference>
<dbReference type="PROSITE" id="PS50035">
    <property type="entry name" value="PLD"/>
    <property type="match status" value="2"/>
</dbReference>
<keyword evidence="11 12" id="KW-1208">Phospholipid metabolism</keyword>
<feature type="active site" evidence="12">
    <location>
        <position position="223"/>
    </location>
</feature>
<accession>A0A172ZH27</accession>
<keyword evidence="2 12" id="KW-1003">Cell membrane</keyword>
<feature type="active site" evidence="12">
    <location>
        <position position="403"/>
    </location>
</feature>
<dbReference type="NCBIfam" id="TIGR04265">
    <property type="entry name" value="bac_cardiolipin"/>
    <property type="match status" value="1"/>
</dbReference>
<comment type="subcellular location">
    <subcellularLocation>
        <location evidence="1 12">Cell membrane</location>
        <topology evidence="1 12">Multi-pass membrane protein</topology>
    </subcellularLocation>
</comment>
<protein>
    <recommendedName>
        <fullName evidence="12 13">Cardiolipin synthase</fullName>
        <shortName evidence="12">CL synthase</shortName>
        <ecNumber evidence="12 13">2.7.8.-</ecNumber>
    </recommendedName>
</protein>
<evidence type="ECO:0000256" key="1">
    <source>
        <dbReference type="ARBA" id="ARBA00004651"/>
    </source>
</evidence>
<evidence type="ECO:0000256" key="5">
    <source>
        <dbReference type="ARBA" id="ARBA00022692"/>
    </source>
</evidence>
<keyword evidence="16" id="KW-1185">Reference proteome</keyword>
<dbReference type="Proteomes" id="UP000078148">
    <property type="component" value="Chromosome"/>
</dbReference>
<comment type="function">
    <text evidence="12">Catalyzes the reversible phosphatidyl group transfer from one phosphatidylglycerol molecule to another to form cardiolipin (CL) (diphosphatidylglycerol) and glycerol.</text>
</comment>
<dbReference type="OrthoDB" id="9762009at2"/>
<dbReference type="FunFam" id="3.30.870.10:FF:000014">
    <property type="entry name" value="Cardiolipin synthase"/>
    <property type="match status" value="1"/>
</dbReference>
<name>A0A172ZH27_9BACL</name>
<sequence>MADFYAHFSWILLVINLFLALFIVFLERRNVGATWAWLMVLLFIPIAGFLVYLFLGQNLSRVKRFRLRKEFRSIIESVVEDQRIEFKEKKFKFNDHSISRYHELVHLHLISNYSLYTQDNAVRIFADGREKFDALFEDIAKAQDYIHIQYYIIQKDDLGRRLLDLLTAKALEGVTVRLIYDAWGSSKVNKAFLKDFVAAGGHAAAFFPPSIPLINFKVNYRNHRKVVIIDGLIGYIGGFNVGDEYLGLVKKFGYWRDTHLRVEGSSILQMQTHFLRDWHLALNTHMSGDFSLFAVSKPFTGNIGMQIVSSGPDSSLETIKYSYIKMMYEAKESIMIQTPYFIPDESMVTAMKSAILSGVQVHLMIPKKPDHQMVYWASYSYLRELLELDVHCYLYEKGFLHAKTMVIDGKIASVGTANMDIRSYKLNFEINAVVYDSQTAKKLEDLFLKDILDSEVLTLDDYNNRPLYQKTVESFARLLSPIL</sequence>
<dbReference type="AlphaFoldDB" id="A0A172ZH27"/>
<dbReference type="CDD" id="cd09112">
    <property type="entry name" value="PLDc_CLS_2"/>
    <property type="match status" value="1"/>
</dbReference>